<evidence type="ECO:0000313" key="3">
    <source>
        <dbReference type="Proteomes" id="UP000177798"/>
    </source>
</evidence>
<organism evidence="2 3">
    <name type="scientific">Sclerotinia sclerotiorum (strain ATCC 18683 / 1980 / Ss-1)</name>
    <name type="common">White mold</name>
    <name type="synonym">Whetzelinia sclerotiorum</name>
    <dbReference type="NCBI Taxonomy" id="665079"/>
    <lineage>
        <taxon>Eukaryota</taxon>
        <taxon>Fungi</taxon>
        <taxon>Dikarya</taxon>
        <taxon>Ascomycota</taxon>
        <taxon>Pezizomycotina</taxon>
        <taxon>Leotiomycetes</taxon>
        <taxon>Helotiales</taxon>
        <taxon>Sclerotiniaceae</taxon>
        <taxon>Sclerotinia</taxon>
    </lineage>
</organism>
<protein>
    <submittedName>
        <fullName evidence="2">Uncharacterized protein</fullName>
    </submittedName>
</protein>
<dbReference type="VEuPathDB" id="FungiDB:sscle_08g068120"/>
<feature type="region of interest" description="Disordered" evidence="1">
    <location>
        <begin position="1"/>
        <end position="29"/>
    </location>
</feature>
<feature type="compositionally biased region" description="Basic and acidic residues" evidence="1">
    <location>
        <begin position="1"/>
        <end position="26"/>
    </location>
</feature>
<dbReference type="Proteomes" id="UP000177798">
    <property type="component" value="Chromosome 8"/>
</dbReference>
<dbReference type="EMBL" id="CP017821">
    <property type="protein sequence ID" value="APA12042.1"/>
    <property type="molecule type" value="Genomic_DNA"/>
</dbReference>
<feature type="region of interest" description="Disordered" evidence="1">
    <location>
        <begin position="64"/>
        <end position="98"/>
    </location>
</feature>
<dbReference type="OrthoDB" id="3552428at2759"/>
<evidence type="ECO:0000256" key="1">
    <source>
        <dbReference type="SAM" id="MobiDB-lite"/>
    </source>
</evidence>
<evidence type="ECO:0000313" key="2">
    <source>
        <dbReference type="EMBL" id="APA12042.1"/>
    </source>
</evidence>
<sequence length="98" mass="10423">MVGELRDSGRGRKGGERMEGKAHVEEGLAGMEDIVGMRAICESDGPSQTEWKSTELAGNIEAWGGSEVVGKVSGNQEDTKRETENGGSKKNADVDDLN</sequence>
<reference evidence="3" key="1">
    <citation type="journal article" date="2017" name="Genome Biol. Evol.">
        <title>The complete genome sequence of the phytopathogenic fungus Sclerotinia sclerotiorum reveals insights into the genome architecture of broad host range pathogens.</title>
        <authorList>
            <person name="Derbyshire M."/>
            <person name="Denton-Giles M."/>
            <person name="Hegedus D."/>
            <person name="Seifbarghy S."/>
            <person name="Rollins J."/>
            <person name="van Kan J."/>
            <person name="Seidl M.F."/>
            <person name="Faino L."/>
            <person name="Mbengue M."/>
            <person name="Navaud O."/>
            <person name="Raffaele S."/>
            <person name="Hammond-Kosack K."/>
            <person name="Heard S."/>
            <person name="Oliver R."/>
        </authorList>
    </citation>
    <scope>NUCLEOTIDE SEQUENCE [LARGE SCALE GENOMIC DNA]</scope>
    <source>
        <strain evidence="3">ATCC 18683 / 1980 / Ss-1</strain>
    </source>
</reference>
<name>A0A1D9QBA4_SCLS1</name>
<gene>
    <name evidence="2" type="ORF">sscle_08g068120</name>
</gene>
<proteinExistence type="predicted"/>
<accession>A0A1D9QBA4</accession>
<dbReference type="AlphaFoldDB" id="A0A1D9QBA4"/>